<proteinExistence type="predicted"/>
<dbReference type="Pfam" id="PF05133">
    <property type="entry name" value="SPP1_portal"/>
    <property type="match status" value="1"/>
</dbReference>
<reference evidence="1" key="1">
    <citation type="journal article" date="2021" name="Proc. Natl. Acad. Sci. U.S.A.">
        <title>A Catalog of Tens of Thousands of Viruses from Human Metagenomes Reveals Hidden Associations with Chronic Diseases.</title>
        <authorList>
            <person name="Tisza M.J."/>
            <person name="Buck C.B."/>
        </authorList>
    </citation>
    <scope>NUCLEOTIDE SEQUENCE</scope>
    <source>
        <strain evidence="1">Cthae16</strain>
    </source>
</reference>
<sequence length="476" mass="53880">MSNAVIVKLNELGYTTIPEAFYGKVNEWRMWYQGDVKGFHRYRVRNGEHIVNCKRYSLGMAKKLCEDWANLLLTEKVKITLEGEREQAFVDRVLKENNFEVKANEMQELKSALGTVAYIPRVVGQEISEDGSIVPGNAEGIVLDYVTIDNIYPLSWQNGYISECAFASVFVRGGHTYMYLQIHHKEDNGNYAIDNRIYRYDNELLADELLTNVEGFERIPPVVHTGSAKRQFVIDRPNLANNYNYLLPVGISVYANAIDVLQGVDIAYDSYVNEFVLGKKRIMVKPAASTYLDGEPAFDPADVVFYVLPEDVSDGAAITPIDMTLRTAEHNRGIQDQLNILSSKCGLGETYYRFDSGSVATATQIVSENSTMFRTIKKHEIVLEQALDELCRIILRLGNTAMGLGLDEDVEISIDFDDSIIEDKSQDFSRDMQLLSAGILNDWEFRAKWLNEDEDTAKAALPKMQDMTTEDQDELE</sequence>
<protein>
    <submittedName>
        <fullName evidence="1">Portal protein</fullName>
    </submittedName>
</protein>
<dbReference type="EMBL" id="BK016126">
    <property type="protein sequence ID" value="DAF97082.1"/>
    <property type="molecule type" value="Genomic_DNA"/>
</dbReference>
<name>A0A8S5URP6_9CAUD</name>
<accession>A0A8S5URP6</accession>
<dbReference type="InterPro" id="IPR021145">
    <property type="entry name" value="Portal_protein_SPP1_Gp6-like"/>
</dbReference>
<evidence type="ECO:0000313" key="1">
    <source>
        <dbReference type="EMBL" id="DAF97082.1"/>
    </source>
</evidence>
<organism evidence="1">
    <name type="scientific">Siphoviridae sp. cthae16</name>
    <dbReference type="NCBI Taxonomy" id="2825617"/>
    <lineage>
        <taxon>Viruses</taxon>
        <taxon>Duplodnaviria</taxon>
        <taxon>Heunggongvirae</taxon>
        <taxon>Uroviricota</taxon>
        <taxon>Caudoviricetes</taxon>
    </lineage>
</organism>